<dbReference type="EMBL" id="JARVKM010000003">
    <property type="protein sequence ID" value="KAK9781532.1"/>
    <property type="molecule type" value="Genomic_DNA"/>
</dbReference>
<dbReference type="Proteomes" id="UP001465668">
    <property type="component" value="Unassembled WGS sequence"/>
</dbReference>
<keyword evidence="1 3" id="KW-0378">Hydrolase</keyword>
<dbReference type="SUPFAM" id="SSF55811">
    <property type="entry name" value="Nudix"/>
    <property type="match status" value="1"/>
</dbReference>
<dbReference type="PANTHER" id="PTHR21340:SF0">
    <property type="entry name" value="BIS(5'-NUCLEOSYL)-TETRAPHOSPHATASE [ASYMMETRICAL]"/>
    <property type="match status" value="1"/>
</dbReference>
<evidence type="ECO:0000313" key="4">
    <source>
        <dbReference type="Proteomes" id="UP001465668"/>
    </source>
</evidence>
<dbReference type="PROSITE" id="PS51462">
    <property type="entry name" value="NUDIX"/>
    <property type="match status" value="1"/>
</dbReference>
<evidence type="ECO:0000256" key="1">
    <source>
        <dbReference type="ARBA" id="ARBA00022801"/>
    </source>
</evidence>
<dbReference type="PANTHER" id="PTHR21340">
    <property type="entry name" value="DIADENOSINE 5,5-P1,P4-TETRAPHOSPHATE PYROPHOSPHOHYDROLASE MUTT"/>
    <property type="match status" value="1"/>
</dbReference>
<sequence length="288" mass="32792">MAIKSATISEYSATINKSNSFNLRISPAEDEAYSRGILHPVPNRAASFLEQAKENAVKLLRRPWHKRTVTWDDQEWDTLEYHSRAYDTHSLMISCGTVTMDRAASADRKVLLIWNRNTRAWQLPKGRKNVHEDFAAAALRETAEETGIAVQPLYLRFCTRLTLPERSEEEVALQLRRQSNNLWTDGGMIDNGTVNLLNKDIFCASQYPDPATGATRHIYWYAARPLKGVTPDLSVLGREDSSTMTAQWFAAAEAVVRLRMSVERKAVALAVHYAEQMTDEEWRYSLEL</sequence>
<accession>A0ABR2Y5C5</accession>
<evidence type="ECO:0000259" key="2">
    <source>
        <dbReference type="PROSITE" id="PS51462"/>
    </source>
</evidence>
<dbReference type="InterPro" id="IPR000086">
    <property type="entry name" value="NUDIX_hydrolase_dom"/>
</dbReference>
<dbReference type="Pfam" id="PF00293">
    <property type="entry name" value="NUDIX"/>
    <property type="match status" value="1"/>
</dbReference>
<name>A0ABR2Y5C5_9PEZI</name>
<keyword evidence="4" id="KW-1185">Reference proteome</keyword>
<evidence type="ECO:0000313" key="3">
    <source>
        <dbReference type="EMBL" id="KAK9781532.1"/>
    </source>
</evidence>
<dbReference type="InterPro" id="IPR015797">
    <property type="entry name" value="NUDIX_hydrolase-like_dom_sf"/>
</dbReference>
<feature type="domain" description="Nudix hydrolase" evidence="2">
    <location>
        <begin position="90"/>
        <end position="273"/>
    </location>
</feature>
<dbReference type="InterPro" id="IPR020084">
    <property type="entry name" value="NUDIX_hydrolase_CS"/>
</dbReference>
<reference evidence="3 4" key="1">
    <citation type="submission" date="2024-02" db="EMBL/GenBank/DDBJ databases">
        <title>First draft genome assembly of two strains of Seiridium cardinale.</title>
        <authorList>
            <person name="Emiliani G."/>
            <person name="Scali E."/>
        </authorList>
    </citation>
    <scope>NUCLEOTIDE SEQUENCE [LARGE SCALE GENOMIC DNA]</scope>
    <source>
        <strain evidence="3 4">BM-138-000479</strain>
    </source>
</reference>
<dbReference type="Gene3D" id="3.90.79.10">
    <property type="entry name" value="Nucleoside Triphosphate Pyrophosphohydrolase"/>
    <property type="match status" value="1"/>
</dbReference>
<proteinExistence type="predicted"/>
<gene>
    <name evidence="3" type="ORF">SCAR479_01403</name>
</gene>
<protein>
    <submittedName>
        <fullName evidence="3">Nudix hydrolase domain-containing protein</fullName>
    </submittedName>
</protein>
<dbReference type="PROSITE" id="PS00893">
    <property type="entry name" value="NUDIX_BOX"/>
    <property type="match status" value="1"/>
</dbReference>
<dbReference type="InterPro" id="IPR051325">
    <property type="entry name" value="Nudix_hydrolase_domain"/>
</dbReference>
<comment type="caution">
    <text evidence="3">The sequence shown here is derived from an EMBL/GenBank/DDBJ whole genome shotgun (WGS) entry which is preliminary data.</text>
</comment>
<dbReference type="GO" id="GO:0016787">
    <property type="term" value="F:hydrolase activity"/>
    <property type="evidence" value="ECO:0007669"/>
    <property type="project" value="UniProtKB-KW"/>
</dbReference>
<organism evidence="3 4">
    <name type="scientific">Seiridium cardinale</name>
    <dbReference type="NCBI Taxonomy" id="138064"/>
    <lineage>
        <taxon>Eukaryota</taxon>
        <taxon>Fungi</taxon>
        <taxon>Dikarya</taxon>
        <taxon>Ascomycota</taxon>
        <taxon>Pezizomycotina</taxon>
        <taxon>Sordariomycetes</taxon>
        <taxon>Xylariomycetidae</taxon>
        <taxon>Amphisphaeriales</taxon>
        <taxon>Sporocadaceae</taxon>
        <taxon>Seiridium</taxon>
    </lineage>
</organism>
<dbReference type="CDD" id="cd02883">
    <property type="entry name" value="NUDIX_Hydrolase"/>
    <property type="match status" value="1"/>
</dbReference>